<name>A0AAV7D330_ENGPU</name>
<comment type="function">
    <text evidence="1">Maintains stem cell potency. Increases STAT3 phosphorylation and controls ERK phosphorylation. May act as a scaffold, increasing STAT3 recruitment onto endosomes.</text>
</comment>
<dbReference type="GO" id="GO:2000736">
    <property type="term" value="P:regulation of stem cell differentiation"/>
    <property type="evidence" value="ECO:0007669"/>
    <property type="project" value="UniProtKB-UniRule"/>
</dbReference>
<comment type="caution">
    <text evidence="4">The sequence shown here is derived from an EMBL/GenBank/DDBJ whole genome shotgun (WGS) entry which is preliminary data.</text>
</comment>
<dbReference type="InterPro" id="IPR009764">
    <property type="entry name" value="OCIA_dom"/>
</dbReference>
<feature type="region of interest" description="Disordered" evidence="2">
    <location>
        <begin position="207"/>
        <end position="250"/>
    </location>
</feature>
<gene>
    <name evidence="4" type="ORF">GDO81_000326</name>
</gene>
<sequence length="250" mass="27800">MDMNSPQANLSEQQPPPPGRMQSGYTPTEEETRVLRECNSESFWYRSLPISVVSMVATQTLILRGVLTASGRFGPFPKLAFAGAFGYIAGKISYIKECRAKFLRLENSPMGDMIRQGSRPQPQFPQHAAHPSEFSNTDVTAQAPLQTFAPTATEPPPRVYNSEYETGAAEVPFSASMSESSPTGIGDNIVVEPEPILEETKQKPVTYDELRDQNRDSFHKAGLASSRAPVQEKKPWKEVKKNKYGDVWEE</sequence>
<protein>
    <recommendedName>
        <fullName evidence="1">OCIA domain-containing protein 1</fullName>
    </recommendedName>
</protein>
<dbReference type="Pfam" id="PF07051">
    <property type="entry name" value="OCIA"/>
    <property type="match status" value="1"/>
</dbReference>
<comment type="domain">
    <text evidence="1">The OCIA domain is necessary and sufficient for endosomal localization.</text>
</comment>
<accession>A0AAV7D330</accession>
<feature type="compositionally biased region" description="Polar residues" evidence="2">
    <location>
        <begin position="1"/>
        <end position="13"/>
    </location>
</feature>
<evidence type="ECO:0000313" key="4">
    <source>
        <dbReference type="EMBL" id="KAG8591838.1"/>
    </source>
</evidence>
<keyword evidence="1" id="KW-0967">Endosome</keyword>
<proteinExistence type="inferred from homology"/>
<feature type="domain" description="OCIA" evidence="3">
    <location>
        <begin position="24"/>
        <end position="109"/>
    </location>
</feature>
<dbReference type="InterPro" id="IPR040187">
    <property type="entry name" value="OCAD1/2"/>
</dbReference>
<comment type="subcellular location">
    <subcellularLocation>
        <location evidence="1">Endosome</location>
    </subcellularLocation>
</comment>
<comment type="subunit">
    <text evidence="1">Interacts with STAT3.</text>
</comment>
<dbReference type="PANTHER" id="PTHR13336:SF3">
    <property type="entry name" value="OCIA DOMAIN-CONTAINING PROTEIN 1"/>
    <property type="match status" value="1"/>
</dbReference>
<dbReference type="PANTHER" id="PTHR13336">
    <property type="entry name" value="OVARIAN CARCINOMA IMMUNOREACTIVE ANTIGEN"/>
    <property type="match status" value="1"/>
</dbReference>
<organism evidence="4 5">
    <name type="scientific">Engystomops pustulosus</name>
    <name type="common">Tungara frog</name>
    <name type="synonym">Physalaemus pustulosus</name>
    <dbReference type="NCBI Taxonomy" id="76066"/>
    <lineage>
        <taxon>Eukaryota</taxon>
        <taxon>Metazoa</taxon>
        <taxon>Chordata</taxon>
        <taxon>Craniata</taxon>
        <taxon>Vertebrata</taxon>
        <taxon>Euteleostomi</taxon>
        <taxon>Amphibia</taxon>
        <taxon>Batrachia</taxon>
        <taxon>Anura</taxon>
        <taxon>Neobatrachia</taxon>
        <taxon>Hyloidea</taxon>
        <taxon>Leptodactylidae</taxon>
        <taxon>Leiuperinae</taxon>
        <taxon>Engystomops</taxon>
    </lineage>
</organism>
<reference evidence="4" key="1">
    <citation type="thesis" date="2020" institute="ProQuest LLC" country="789 East Eisenhower Parkway, Ann Arbor, MI, USA">
        <title>Comparative Genomics and Chromosome Evolution.</title>
        <authorList>
            <person name="Mudd A.B."/>
        </authorList>
    </citation>
    <scope>NUCLEOTIDE SEQUENCE</scope>
    <source>
        <strain evidence="4">237g6f4</strain>
        <tissue evidence="4">Blood</tissue>
    </source>
</reference>
<keyword evidence="5" id="KW-1185">Reference proteome</keyword>
<feature type="compositionally biased region" description="Basic and acidic residues" evidence="2">
    <location>
        <begin position="207"/>
        <end position="219"/>
    </location>
</feature>
<dbReference type="Proteomes" id="UP000824782">
    <property type="component" value="Unassembled WGS sequence"/>
</dbReference>
<dbReference type="EMBL" id="WNYA01000001">
    <property type="protein sequence ID" value="KAG8591837.1"/>
    <property type="molecule type" value="Genomic_DNA"/>
</dbReference>
<dbReference type="EMBL" id="WNYA01000001">
    <property type="protein sequence ID" value="KAG8591838.1"/>
    <property type="molecule type" value="Genomic_DNA"/>
</dbReference>
<evidence type="ECO:0000256" key="1">
    <source>
        <dbReference type="RuleBase" id="RU369066"/>
    </source>
</evidence>
<evidence type="ECO:0000313" key="5">
    <source>
        <dbReference type="Proteomes" id="UP000824782"/>
    </source>
</evidence>
<feature type="compositionally biased region" description="Basic and acidic residues" evidence="2">
    <location>
        <begin position="230"/>
        <end position="250"/>
    </location>
</feature>
<evidence type="ECO:0000259" key="3">
    <source>
        <dbReference type="Pfam" id="PF07051"/>
    </source>
</evidence>
<evidence type="ECO:0000256" key="2">
    <source>
        <dbReference type="SAM" id="MobiDB-lite"/>
    </source>
</evidence>
<comment type="similarity">
    <text evidence="1">Belongs to the OCIAD1 family.</text>
</comment>
<dbReference type="GO" id="GO:0005768">
    <property type="term" value="C:endosome"/>
    <property type="evidence" value="ECO:0007669"/>
    <property type="project" value="UniProtKB-SubCell"/>
</dbReference>
<dbReference type="AlphaFoldDB" id="A0AAV7D330"/>
<feature type="region of interest" description="Disordered" evidence="2">
    <location>
        <begin position="1"/>
        <end position="30"/>
    </location>
</feature>